<dbReference type="PATRIC" id="fig|1265861.3.peg.1249"/>
<dbReference type="GO" id="GO:0006302">
    <property type="term" value="P:double-strand break repair"/>
    <property type="evidence" value="ECO:0007669"/>
    <property type="project" value="TreeGrafter"/>
</dbReference>
<protein>
    <submittedName>
        <fullName evidence="6">Helicase</fullName>
    </submittedName>
</protein>
<dbReference type="GO" id="GO:0016787">
    <property type="term" value="F:hydrolase activity"/>
    <property type="evidence" value="ECO:0007669"/>
    <property type="project" value="InterPro"/>
</dbReference>
<keyword evidence="6" id="KW-0378">Hydrolase</keyword>
<keyword evidence="7" id="KW-1185">Reference proteome</keyword>
<keyword evidence="2" id="KW-0067">ATP-binding</keyword>
<keyword evidence="1" id="KW-0547">Nucleotide-binding</keyword>
<dbReference type="InterPro" id="IPR014001">
    <property type="entry name" value="Helicase_ATP-bd"/>
</dbReference>
<name>W7CVX1_9LIST</name>
<dbReference type="GO" id="GO:0005524">
    <property type="term" value="F:ATP binding"/>
    <property type="evidence" value="ECO:0007669"/>
    <property type="project" value="UniProtKB-KW"/>
</dbReference>
<sequence>MKRSAIVYVKQARQQPYYYCRECVMIGSARSTQKFIWRSLPKLKVAMVPLREVSILTEKQRQISSEVVETLRLKQSFHYVWAVTGAGKTAMLFAAMQQVIAQGQYVAFVSPRREACKAVSEQVTQVFTTVPHVVLHQKSGAVYQGEQLVIGTVQQLLRFHRSFKLLIVDEADAFPYSRNESLHYGVKQALTSDGLLVYLSATPSAKRQKQLRRGCYRSSELHRRYHGKDMLVPREVLVLNWYEKIATGRLPQKVSRWLTRVVSERQTLIFVPEIKQVDLVVSAVQAQLSVRVAGVSAKNGQREQHISAFKEGEITVLVTTLVLERGVNFPNVNVAIIGAEHRQFNRATLLQISGRVGRNPLYQEGEIVFFHGGMTKALRQALATVKHLNREV</sequence>
<dbReference type="PANTHER" id="PTHR30580">
    <property type="entry name" value="PRIMOSOMAL PROTEIN N"/>
    <property type="match status" value="1"/>
</dbReference>
<feature type="domain" description="Helicase C-terminal" evidence="5">
    <location>
        <begin position="253"/>
        <end position="392"/>
    </location>
</feature>
<dbReference type="InterPro" id="IPR001650">
    <property type="entry name" value="Helicase_C-like"/>
</dbReference>
<dbReference type="Pfam" id="PF00271">
    <property type="entry name" value="Helicase_C"/>
    <property type="match status" value="1"/>
</dbReference>
<keyword evidence="3" id="KW-0238">DNA-binding</keyword>
<dbReference type="Proteomes" id="UP000019243">
    <property type="component" value="Unassembled WGS sequence"/>
</dbReference>
<evidence type="ECO:0000313" key="6">
    <source>
        <dbReference type="EMBL" id="EUJ40036.1"/>
    </source>
</evidence>
<evidence type="ECO:0000256" key="2">
    <source>
        <dbReference type="ARBA" id="ARBA00022840"/>
    </source>
</evidence>
<proteinExistence type="predicted"/>
<dbReference type="Pfam" id="PF04851">
    <property type="entry name" value="ResIII"/>
    <property type="match status" value="1"/>
</dbReference>
<dbReference type="SMART" id="SM00487">
    <property type="entry name" value="DEXDc"/>
    <property type="match status" value="1"/>
</dbReference>
<comment type="caution">
    <text evidence="6">The sequence shown here is derived from an EMBL/GenBank/DDBJ whole genome shotgun (WGS) entry which is preliminary data.</text>
</comment>
<dbReference type="SUPFAM" id="SSF52540">
    <property type="entry name" value="P-loop containing nucleoside triphosphate hydrolases"/>
    <property type="match status" value="1"/>
</dbReference>
<feature type="domain" description="Helicase ATP-binding" evidence="4">
    <location>
        <begin position="69"/>
        <end position="221"/>
    </location>
</feature>
<dbReference type="EMBL" id="AODH01000022">
    <property type="protein sequence ID" value="EUJ40036.1"/>
    <property type="molecule type" value="Genomic_DNA"/>
</dbReference>
<dbReference type="PROSITE" id="PS51192">
    <property type="entry name" value="HELICASE_ATP_BIND_1"/>
    <property type="match status" value="1"/>
</dbReference>
<organism evidence="6 7">
    <name type="scientific">Brochothrix campestris FSL F6-1037</name>
    <dbReference type="NCBI Taxonomy" id="1265861"/>
    <lineage>
        <taxon>Bacteria</taxon>
        <taxon>Bacillati</taxon>
        <taxon>Bacillota</taxon>
        <taxon>Bacilli</taxon>
        <taxon>Bacillales</taxon>
        <taxon>Listeriaceae</taxon>
        <taxon>Brochothrix</taxon>
    </lineage>
</organism>
<dbReference type="GO" id="GO:0006270">
    <property type="term" value="P:DNA replication initiation"/>
    <property type="evidence" value="ECO:0007669"/>
    <property type="project" value="TreeGrafter"/>
</dbReference>
<evidence type="ECO:0000256" key="3">
    <source>
        <dbReference type="ARBA" id="ARBA00023125"/>
    </source>
</evidence>
<dbReference type="GO" id="GO:0003677">
    <property type="term" value="F:DNA binding"/>
    <property type="evidence" value="ECO:0007669"/>
    <property type="project" value="UniProtKB-KW"/>
</dbReference>
<dbReference type="SMART" id="SM00490">
    <property type="entry name" value="HELICc"/>
    <property type="match status" value="1"/>
</dbReference>
<reference evidence="6 7" key="1">
    <citation type="submission" date="2012-12" db="EMBL/GenBank/DDBJ databases">
        <title>Novel taxa of Listeriaceae from agricultural environments in the United States.</title>
        <authorList>
            <person name="den Bakker H.C."/>
            <person name="Allred A."/>
            <person name="Warchocki S."/>
            <person name="Wright E.M."/>
            <person name="Burrell A."/>
            <person name="Nightingale K.K."/>
            <person name="Kephart D."/>
            <person name="Wiedmann M."/>
        </authorList>
    </citation>
    <scope>NUCLEOTIDE SEQUENCE [LARGE SCALE GENOMIC DNA]</scope>
    <source>
        <strain evidence="6 7">FSL F6-1037</strain>
    </source>
</reference>
<dbReference type="PROSITE" id="PS51194">
    <property type="entry name" value="HELICASE_CTER"/>
    <property type="match status" value="1"/>
</dbReference>
<accession>W7CVX1</accession>
<dbReference type="GO" id="GO:0006310">
    <property type="term" value="P:DNA recombination"/>
    <property type="evidence" value="ECO:0007669"/>
    <property type="project" value="TreeGrafter"/>
</dbReference>
<dbReference type="Gene3D" id="3.40.50.300">
    <property type="entry name" value="P-loop containing nucleotide triphosphate hydrolases"/>
    <property type="match status" value="2"/>
</dbReference>
<dbReference type="InterPro" id="IPR027417">
    <property type="entry name" value="P-loop_NTPase"/>
</dbReference>
<dbReference type="STRING" id="1265861.BCAMP_06310"/>
<gene>
    <name evidence="6" type="ORF">BCAMP_06310</name>
</gene>
<evidence type="ECO:0000259" key="5">
    <source>
        <dbReference type="PROSITE" id="PS51194"/>
    </source>
</evidence>
<dbReference type="PANTHER" id="PTHR30580:SF1">
    <property type="entry name" value="COMF OPERON PROTEIN 1"/>
    <property type="match status" value="1"/>
</dbReference>
<evidence type="ECO:0000256" key="1">
    <source>
        <dbReference type="ARBA" id="ARBA00022741"/>
    </source>
</evidence>
<evidence type="ECO:0000313" key="7">
    <source>
        <dbReference type="Proteomes" id="UP000019243"/>
    </source>
</evidence>
<dbReference type="AlphaFoldDB" id="W7CVX1"/>
<dbReference type="GO" id="GO:0043138">
    <property type="term" value="F:3'-5' DNA helicase activity"/>
    <property type="evidence" value="ECO:0007669"/>
    <property type="project" value="TreeGrafter"/>
</dbReference>
<dbReference type="InterPro" id="IPR006935">
    <property type="entry name" value="Helicase/UvrB_N"/>
</dbReference>
<keyword evidence="6" id="KW-0347">Helicase</keyword>
<evidence type="ECO:0000259" key="4">
    <source>
        <dbReference type="PROSITE" id="PS51192"/>
    </source>
</evidence>